<dbReference type="InterPro" id="IPR050180">
    <property type="entry name" value="RNR_Ribonuclease"/>
</dbReference>
<dbReference type="SUPFAM" id="SSF50249">
    <property type="entry name" value="Nucleic acid-binding proteins"/>
    <property type="match status" value="1"/>
</dbReference>
<dbReference type="InterPro" id="IPR012340">
    <property type="entry name" value="NA-bd_OB-fold"/>
</dbReference>
<name>A0A1U9JZV3_9BURK</name>
<accession>A0A1U9JZV3</accession>
<dbReference type="GO" id="GO:0003723">
    <property type="term" value="F:RNA binding"/>
    <property type="evidence" value="ECO:0007669"/>
    <property type="project" value="InterPro"/>
</dbReference>
<dbReference type="GO" id="GO:0004540">
    <property type="term" value="F:RNA nuclease activity"/>
    <property type="evidence" value="ECO:0007669"/>
    <property type="project" value="InterPro"/>
</dbReference>
<dbReference type="AlphaFoldDB" id="A0A1U9JZV3"/>
<dbReference type="STRING" id="643674.PAEH1_06655"/>
<evidence type="ECO:0000313" key="3">
    <source>
        <dbReference type="Proteomes" id="UP000189369"/>
    </source>
</evidence>
<gene>
    <name evidence="2" type="ORF">PAEH1_06655</name>
</gene>
<dbReference type="InterPro" id="IPR001900">
    <property type="entry name" value="RNase_II/R"/>
</dbReference>
<evidence type="ECO:0000259" key="1">
    <source>
        <dbReference type="SMART" id="SM00955"/>
    </source>
</evidence>
<evidence type="ECO:0000313" key="2">
    <source>
        <dbReference type="EMBL" id="AQS51315.1"/>
    </source>
</evidence>
<reference evidence="2 3" key="1">
    <citation type="submission" date="2017-01" db="EMBL/GenBank/DDBJ databases">
        <title>Complete Genome Sequence of Paenalcaligenes hominis, Isolated from a paraplegic Patient with neurogenic bladder.</title>
        <authorList>
            <person name="Mukhopadhyay R."/>
            <person name="Joaquin J."/>
            <person name="Hogue R."/>
            <person name="Kilaru A."/>
            <person name="Jospin G."/>
            <person name="Mars K."/>
            <person name="Eisen J.A."/>
            <person name="Chaturvedi V."/>
        </authorList>
    </citation>
    <scope>NUCLEOTIDE SEQUENCE [LARGE SCALE GENOMIC DNA]</scope>
    <source>
        <strain evidence="2 3">15S00501</strain>
    </source>
</reference>
<dbReference type="OrthoDB" id="5288992at2"/>
<dbReference type="PANTHER" id="PTHR23355">
    <property type="entry name" value="RIBONUCLEASE"/>
    <property type="match status" value="1"/>
</dbReference>
<dbReference type="SMART" id="SM00955">
    <property type="entry name" value="RNB"/>
    <property type="match status" value="1"/>
</dbReference>
<organism evidence="2 3">
    <name type="scientific">Paenalcaligenes hominis</name>
    <dbReference type="NCBI Taxonomy" id="643674"/>
    <lineage>
        <taxon>Bacteria</taxon>
        <taxon>Pseudomonadati</taxon>
        <taxon>Pseudomonadota</taxon>
        <taxon>Betaproteobacteria</taxon>
        <taxon>Burkholderiales</taxon>
        <taxon>Alcaligenaceae</taxon>
        <taxon>Paenalcaligenes</taxon>
    </lineage>
</organism>
<dbReference type="GO" id="GO:0005829">
    <property type="term" value="C:cytosol"/>
    <property type="evidence" value="ECO:0007669"/>
    <property type="project" value="TreeGrafter"/>
</dbReference>
<feature type="domain" description="RNB" evidence="1">
    <location>
        <begin position="236"/>
        <end position="517"/>
    </location>
</feature>
<dbReference type="PANTHER" id="PTHR23355:SF9">
    <property type="entry name" value="DIS3-LIKE EXONUCLEASE 2"/>
    <property type="match status" value="1"/>
</dbReference>
<dbReference type="Pfam" id="PF00773">
    <property type="entry name" value="RNB"/>
    <property type="match status" value="1"/>
</dbReference>
<sequence>MYVLFEDSGKFKAEKIFSDADTTMQVESATGKRSKIRKNNVFFEFAQPEPAALLEQAEQLAADLDIQFLWECAPQDEFNAVDFAEDYFGHPPSAVEKTALILALHGAPAYFHRRGKGLYRSAPPEILEAALAAIEKKREQAAQQEQWTAAMIAGELPAPIAAAANSLLSSPDKNSLEWKAFDAAVKELNCSPEQLLLDLNAWSSPLALHRHRFFSQHFPRGTDFPDIELGTEWGTDLPVAAVTAYSIDDAGTTEIDDALSIQALAPHQWRVGVHIATPGLAVQRDNELDAIARKRLSTLYTPGQKVPMLPEAVIRAFSLDEGIERPALSLYVDVDLQSQTITHTRTVLERICVKENLRQHQLDPFVTVEALNDPSIALPYGDWLRPLWQVSQFLGQQREQVRGKPENNNRVEFLFELAGAPDDPDSIVSLIPRVRNAPVGLITAEMMILANNIWGGLLAQHDVPGIYRSQQNMRTRMSTHALPHDSIGVPQYAWSTSPLRRYVDLVNQWQILAAAEHGVSARLVAPFKPKESDLYSIISAFEAQYSTWNDFQNQIERYWVLRWLQQQGITQMPVTLIKEDLVRFDLAPFVMRLPGIGEFERGQKLIIDLLSFNELELTIEARLRDVVTPNEEATSPSV</sequence>
<protein>
    <submittedName>
        <fullName evidence="2">Ribonuclease II</fullName>
    </submittedName>
</protein>
<proteinExistence type="predicted"/>
<dbReference type="KEGG" id="phn:PAEH1_06655"/>
<dbReference type="EMBL" id="CP019697">
    <property type="protein sequence ID" value="AQS51315.1"/>
    <property type="molecule type" value="Genomic_DNA"/>
</dbReference>
<dbReference type="Proteomes" id="UP000189369">
    <property type="component" value="Chromosome"/>
</dbReference>
<dbReference type="GO" id="GO:0006402">
    <property type="term" value="P:mRNA catabolic process"/>
    <property type="evidence" value="ECO:0007669"/>
    <property type="project" value="TreeGrafter"/>
</dbReference>